<keyword evidence="7 12" id="KW-0560">Oxidoreductase</keyword>
<organism evidence="13 14">
    <name type="scientific">Rhododendron griersonianum</name>
    <dbReference type="NCBI Taxonomy" id="479676"/>
    <lineage>
        <taxon>Eukaryota</taxon>
        <taxon>Viridiplantae</taxon>
        <taxon>Streptophyta</taxon>
        <taxon>Embryophyta</taxon>
        <taxon>Tracheophyta</taxon>
        <taxon>Spermatophyta</taxon>
        <taxon>Magnoliopsida</taxon>
        <taxon>eudicotyledons</taxon>
        <taxon>Gunneridae</taxon>
        <taxon>Pentapetalae</taxon>
        <taxon>asterids</taxon>
        <taxon>Ericales</taxon>
        <taxon>Ericaceae</taxon>
        <taxon>Ericoideae</taxon>
        <taxon>Rhodoreae</taxon>
        <taxon>Rhododendron</taxon>
    </lineage>
</organism>
<name>A0AAV6I2H0_9ERIC</name>
<dbReference type="Pfam" id="PF00067">
    <property type="entry name" value="p450"/>
    <property type="match status" value="1"/>
</dbReference>
<comment type="caution">
    <text evidence="13">The sequence shown here is derived from an EMBL/GenBank/DDBJ whole genome shotgun (WGS) entry which is preliminary data.</text>
</comment>
<evidence type="ECO:0000256" key="5">
    <source>
        <dbReference type="ARBA" id="ARBA00022723"/>
    </source>
</evidence>
<dbReference type="InterPro" id="IPR036396">
    <property type="entry name" value="Cyt_P450_sf"/>
</dbReference>
<keyword evidence="8 11" id="KW-0408">Iron</keyword>
<comment type="subcellular location">
    <subcellularLocation>
        <location evidence="1">Membrane</location>
    </subcellularLocation>
</comment>
<feature type="binding site" description="axial binding residue" evidence="11">
    <location>
        <position position="164"/>
    </location>
    <ligand>
        <name>heme</name>
        <dbReference type="ChEBI" id="CHEBI:30413"/>
    </ligand>
    <ligandPart>
        <name>Fe</name>
        <dbReference type="ChEBI" id="CHEBI:18248"/>
    </ligandPart>
</feature>
<evidence type="ECO:0000256" key="8">
    <source>
        <dbReference type="ARBA" id="ARBA00023004"/>
    </source>
</evidence>
<dbReference type="EMBL" id="JACTNZ010000012">
    <property type="protein sequence ID" value="KAG5521339.1"/>
    <property type="molecule type" value="Genomic_DNA"/>
</dbReference>
<keyword evidence="10" id="KW-0472">Membrane</keyword>
<keyword evidence="5 11" id="KW-0479">Metal-binding</keyword>
<comment type="cofactor">
    <cofactor evidence="11">
        <name>heme</name>
        <dbReference type="ChEBI" id="CHEBI:30413"/>
    </cofactor>
</comment>
<evidence type="ECO:0000256" key="10">
    <source>
        <dbReference type="ARBA" id="ARBA00023136"/>
    </source>
</evidence>
<protein>
    <recommendedName>
        <fullName evidence="15">Cytochrome P450</fullName>
    </recommendedName>
</protein>
<dbReference type="InterPro" id="IPR001128">
    <property type="entry name" value="Cyt_P450"/>
</dbReference>
<dbReference type="GO" id="GO:0016020">
    <property type="term" value="C:membrane"/>
    <property type="evidence" value="ECO:0007669"/>
    <property type="project" value="UniProtKB-SubCell"/>
</dbReference>
<evidence type="ECO:0000256" key="4">
    <source>
        <dbReference type="ARBA" id="ARBA00022692"/>
    </source>
</evidence>
<sequence length="296" mass="33034">MIGGEENNYGSDFLGSLIKANHDPDEKNSISIDDMVDECKTFYLAGQETTNGLLAWSIFLLAIHTDWQEKARKEMSMILNETLRLYSPAINLVRRVEREVRLGKLIIPANTEFYLPLLALHHDPEIWGQDVHFFKPERFAEGVAKATSNNITGFIPFGFGPRICVGSNFAVNEAKIALSMILQRYKFTLSPDYVHDPVQIIIVCPQKGVQIVLSVILFSGDYFCLLVRLCFVSVVGRERALPLSWFWLRSALVAANGEGFRLVAAVVRAVVVGSLRVISASGLHVVAGGRWRRLGL</sequence>
<keyword evidence="3 11" id="KW-0349">Heme</keyword>
<dbReference type="Gene3D" id="1.10.630.10">
    <property type="entry name" value="Cytochrome P450"/>
    <property type="match status" value="1"/>
</dbReference>
<keyword evidence="14" id="KW-1185">Reference proteome</keyword>
<dbReference type="GO" id="GO:0004497">
    <property type="term" value="F:monooxygenase activity"/>
    <property type="evidence" value="ECO:0007669"/>
    <property type="project" value="UniProtKB-KW"/>
</dbReference>
<proteinExistence type="inferred from homology"/>
<dbReference type="PANTHER" id="PTHR24282">
    <property type="entry name" value="CYTOCHROME P450 FAMILY MEMBER"/>
    <property type="match status" value="1"/>
</dbReference>
<evidence type="ECO:0000256" key="1">
    <source>
        <dbReference type="ARBA" id="ARBA00004370"/>
    </source>
</evidence>
<gene>
    <name evidence="13" type="ORF">RHGRI_033782</name>
</gene>
<dbReference type="PRINTS" id="PR00463">
    <property type="entry name" value="EP450I"/>
</dbReference>
<dbReference type="InterPro" id="IPR050665">
    <property type="entry name" value="Cytochrome_P450_Monooxygen"/>
</dbReference>
<evidence type="ECO:0000256" key="3">
    <source>
        <dbReference type="ARBA" id="ARBA00022617"/>
    </source>
</evidence>
<keyword evidence="6" id="KW-1133">Transmembrane helix</keyword>
<dbReference type="PROSITE" id="PS00086">
    <property type="entry name" value="CYTOCHROME_P450"/>
    <property type="match status" value="1"/>
</dbReference>
<evidence type="ECO:0000313" key="14">
    <source>
        <dbReference type="Proteomes" id="UP000823749"/>
    </source>
</evidence>
<dbReference type="Proteomes" id="UP000823749">
    <property type="component" value="Chromosome 12"/>
</dbReference>
<keyword evidence="9 12" id="KW-0503">Monooxygenase</keyword>
<reference evidence="13" key="1">
    <citation type="submission" date="2020-08" db="EMBL/GenBank/DDBJ databases">
        <title>Plant Genome Project.</title>
        <authorList>
            <person name="Zhang R.-G."/>
        </authorList>
    </citation>
    <scope>NUCLEOTIDE SEQUENCE</scope>
    <source>
        <strain evidence="13">WSP0</strain>
        <tissue evidence="13">Leaf</tissue>
    </source>
</reference>
<evidence type="ECO:0000256" key="7">
    <source>
        <dbReference type="ARBA" id="ARBA00023002"/>
    </source>
</evidence>
<dbReference type="InterPro" id="IPR002401">
    <property type="entry name" value="Cyt_P450_E_grp-I"/>
</dbReference>
<keyword evidence="4" id="KW-0812">Transmembrane</keyword>
<evidence type="ECO:0008006" key="15">
    <source>
        <dbReference type="Google" id="ProtNLM"/>
    </source>
</evidence>
<comment type="similarity">
    <text evidence="2 12">Belongs to the cytochrome P450 family.</text>
</comment>
<dbReference type="PANTHER" id="PTHR24282:SF211">
    <property type="entry name" value="CYTOCHROME P450-RELATED"/>
    <property type="match status" value="1"/>
</dbReference>
<dbReference type="SUPFAM" id="SSF48264">
    <property type="entry name" value="Cytochrome P450"/>
    <property type="match status" value="1"/>
</dbReference>
<dbReference type="GO" id="GO:0020037">
    <property type="term" value="F:heme binding"/>
    <property type="evidence" value="ECO:0007669"/>
    <property type="project" value="InterPro"/>
</dbReference>
<dbReference type="InterPro" id="IPR017972">
    <property type="entry name" value="Cyt_P450_CS"/>
</dbReference>
<dbReference type="GO" id="GO:0005506">
    <property type="term" value="F:iron ion binding"/>
    <property type="evidence" value="ECO:0007669"/>
    <property type="project" value="InterPro"/>
</dbReference>
<dbReference type="AlphaFoldDB" id="A0AAV6I2H0"/>
<evidence type="ECO:0000256" key="9">
    <source>
        <dbReference type="ARBA" id="ARBA00023033"/>
    </source>
</evidence>
<evidence type="ECO:0000256" key="12">
    <source>
        <dbReference type="RuleBase" id="RU000461"/>
    </source>
</evidence>
<evidence type="ECO:0000256" key="2">
    <source>
        <dbReference type="ARBA" id="ARBA00010617"/>
    </source>
</evidence>
<evidence type="ECO:0000313" key="13">
    <source>
        <dbReference type="EMBL" id="KAG5521339.1"/>
    </source>
</evidence>
<dbReference type="GO" id="GO:0016705">
    <property type="term" value="F:oxidoreductase activity, acting on paired donors, with incorporation or reduction of molecular oxygen"/>
    <property type="evidence" value="ECO:0007669"/>
    <property type="project" value="InterPro"/>
</dbReference>
<evidence type="ECO:0000256" key="6">
    <source>
        <dbReference type="ARBA" id="ARBA00022989"/>
    </source>
</evidence>
<accession>A0AAV6I2H0</accession>
<evidence type="ECO:0000256" key="11">
    <source>
        <dbReference type="PIRSR" id="PIRSR602401-1"/>
    </source>
</evidence>
<dbReference type="PRINTS" id="PR00385">
    <property type="entry name" value="P450"/>
</dbReference>